<dbReference type="SUPFAM" id="SSF52799">
    <property type="entry name" value="(Phosphotyrosine protein) phosphatases II"/>
    <property type="match status" value="1"/>
</dbReference>
<accession>A0A541B296</accession>
<dbReference type="Proteomes" id="UP000316256">
    <property type="component" value="Unassembled WGS sequence"/>
</dbReference>
<dbReference type="Pfam" id="PF13350">
    <property type="entry name" value="Y_phosphatase3"/>
    <property type="match status" value="1"/>
</dbReference>
<dbReference type="EMBL" id="VIGH01000008">
    <property type="protein sequence ID" value="TQF66439.1"/>
    <property type="molecule type" value="Genomic_DNA"/>
</dbReference>
<dbReference type="InterPro" id="IPR026893">
    <property type="entry name" value="Tyr/Ser_Pase_IphP-type"/>
</dbReference>
<dbReference type="AlphaFoldDB" id="A0A541B296"/>
<sequence>MSHRSRTAGVLVISSAALVPSIGGIGVAQADPTLPASVTALLDSGSAALGSSAPAPDAPRLASIDNFRDVAGTGPGYTGLAGRHVNKGLFYRANAIVPNDADLATLTGLKLSTVFDLRTDYEVTKKPDVLPGGVTYTRLPIGAGDYTTVLSQIKSVDDSRAFMQAMNRQFVTGEDVRTQFGTMLTDMATATGPVVFHCTGGKDRTGWTSYLLLSIAGVDSKTIMDDYLLTNEYTKDSIAASLATLHRIFGDAAANMAPLVGVEPSFLQAGIDQLTADYGTVDRYLTEGLKLSPQAILALKAKLLG</sequence>
<name>A0A541B296_9NOCA</name>
<evidence type="ECO:0000313" key="3">
    <source>
        <dbReference type="Proteomes" id="UP000316256"/>
    </source>
</evidence>
<dbReference type="GO" id="GO:0004721">
    <property type="term" value="F:phosphoprotein phosphatase activity"/>
    <property type="evidence" value="ECO:0007669"/>
    <property type="project" value="InterPro"/>
</dbReference>
<dbReference type="PANTHER" id="PTHR31126:SF1">
    <property type="entry name" value="TYROSINE SPECIFIC PROTEIN PHOSPHATASES DOMAIN-CONTAINING PROTEIN"/>
    <property type="match status" value="1"/>
</dbReference>
<protein>
    <submittedName>
        <fullName evidence="2">Tyrosine-protein phosphatase</fullName>
    </submittedName>
</protein>
<keyword evidence="3" id="KW-1185">Reference proteome</keyword>
<evidence type="ECO:0000313" key="2">
    <source>
        <dbReference type="EMBL" id="TQF66439.1"/>
    </source>
</evidence>
<comment type="caution">
    <text evidence="2">The sequence shown here is derived from an EMBL/GenBank/DDBJ whole genome shotgun (WGS) entry which is preliminary data.</text>
</comment>
<dbReference type="InterPro" id="IPR029021">
    <property type="entry name" value="Prot-tyrosine_phosphatase-like"/>
</dbReference>
<organism evidence="2 3">
    <name type="scientific">Rhodococcus spelaei</name>
    <dbReference type="NCBI Taxonomy" id="2546320"/>
    <lineage>
        <taxon>Bacteria</taxon>
        <taxon>Bacillati</taxon>
        <taxon>Actinomycetota</taxon>
        <taxon>Actinomycetes</taxon>
        <taxon>Mycobacteriales</taxon>
        <taxon>Nocardiaceae</taxon>
        <taxon>Rhodococcus</taxon>
    </lineage>
</organism>
<proteinExistence type="inferred from homology"/>
<dbReference type="Gene3D" id="3.90.190.10">
    <property type="entry name" value="Protein tyrosine phosphatase superfamily"/>
    <property type="match status" value="1"/>
</dbReference>
<dbReference type="PROSITE" id="PS00383">
    <property type="entry name" value="TYR_PHOSPHATASE_1"/>
    <property type="match status" value="1"/>
</dbReference>
<comment type="similarity">
    <text evidence="1">Belongs to the protein-tyrosine phosphatase family.</text>
</comment>
<dbReference type="OrthoDB" id="1188001at2"/>
<dbReference type="PANTHER" id="PTHR31126">
    <property type="entry name" value="TYROSINE-PROTEIN PHOSPHATASE"/>
    <property type="match status" value="1"/>
</dbReference>
<dbReference type="RefSeq" id="WP_142101840.1">
    <property type="nucleotide sequence ID" value="NZ_VIGH01000008.1"/>
</dbReference>
<gene>
    <name evidence="2" type="ORF">FK531_18255</name>
</gene>
<evidence type="ECO:0000256" key="1">
    <source>
        <dbReference type="ARBA" id="ARBA00009580"/>
    </source>
</evidence>
<reference evidence="2 3" key="1">
    <citation type="submission" date="2019-06" db="EMBL/GenBank/DDBJ databases">
        <title>Rhodococcus spaelei sp. nov., isolated from a cave.</title>
        <authorList>
            <person name="Lee S.D."/>
        </authorList>
    </citation>
    <scope>NUCLEOTIDE SEQUENCE [LARGE SCALE GENOMIC DNA]</scope>
    <source>
        <strain evidence="2 3">C9-5</strain>
    </source>
</reference>
<dbReference type="InterPro" id="IPR016130">
    <property type="entry name" value="Tyr_Pase_AS"/>
</dbReference>